<accession>A0AAD7AXV0</accession>
<name>A0AAD7AXV0_9AGAR</name>
<evidence type="ECO:0000256" key="6">
    <source>
        <dbReference type="ARBA" id="ARBA00023004"/>
    </source>
</evidence>
<evidence type="ECO:0000256" key="7">
    <source>
        <dbReference type="ARBA" id="ARBA00025795"/>
    </source>
</evidence>
<dbReference type="GO" id="GO:0046872">
    <property type="term" value="F:metal ion binding"/>
    <property type="evidence" value="ECO:0007669"/>
    <property type="project" value="UniProtKB-KW"/>
</dbReference>
<keyword evidence="2" id="KW-0575">Peroxidase</keyword>
<gene>
    <name evidence="9" type="ORF">FB45DRAFT_1045091</name>
</gene>
<evidence type="ECO:0000313" key="9">
    <source>
        <dbReference type="EMBL" id="KAJ7603482.1"/>
    </source>
</evidence>
<feature type="domain" description="Heme haloperoxidase family profile" evidence="8">
    <location>
        <begin position="1"/>
        <end position="154"/>
    </location>
</feature>
<keyword evidence="5" id="KW-0560">Oxidoreductase</keyword>
<sequence length="154" mass="16289">MTTHGKAPTAGEVHSPCPGLNTLANHGYIPCSGKAITITEIMDAAVAGFNVANTSILQAAKFGLLSGLAFDTMDLDALALHNLVEHVTSISRQDWALGDNLHFNETLLRHGEHQPGLGLLHPRDGGADAEDAVGRFNRTEPQCYQHGQGASIAE</sequence>
<dbReference type="EMBL" id="JARKIF010000142">
    <property type="protein sequence ID" value="KAJ7603482.1"/>
    <property type="molecule type" value="Genomic_DNA"/>
</dbReference>
<evidence type="ECO:0000256" key="5">
    <source>
        <dbReference type="ARBA" id="ARBA00023002"/>
    </source>
</evidence>
<comment type="caution">
    <text evidence="9">The sequence shown here is derived from an EMBL/GenBank/DDBJ whole genome shotgun (WGS) entry which is preliminary data.</text>
</comment>
<organism evidence="9 10">
    <name type="scientific">Roridomyces roridus</name>
    <dbReference type="NCBI Taxonomy" id="1738132"/>
    <lineage>
        <taxon>Eukaryota</taxon>
        <taxon>Fungi</taxon>
        <taxon>Dikarya</taxon>
        <taxon>Basidiomycota</taxon>
        <taxon>Agaricomycotina</taxon>
        <taxon>Agaricomycetes</taxon>
        <taxon>Agaricomycetidae</taxon>
        <taxon>Agaricales</taxon>
        <taxon>Marasmiineae</taxon>
        <taxon>Mycenaceae</taxon>
        <taxon>Roridomyces</taxon>
    </lineage>
</organism>
<evidence type="ECO:0000256" key="4">
    <source>
        <dbReference type="ARBA" id="ARBA00022723"/>
    </source>
</evidence>
<comment type="cofactor">
    <cofactor evidence="1">
        <name>heme b</name>
        <dbReference type="ChEBI" id="CHEBI:60344"/>
    </cofactor>
</comment>
<keyword evidence="10" id="KW-1185">Reference proteome</keyword>
<dbReference type="InterPro" id="IPR036851">
    <property type="entry name" value="Chloroperoxidase-like_sf"/>
</dbReference>
<reference evidence="9" key="1">
    <citation type="submission" date="2023-03" db="EMBL/GenBank/DDBJ databases">
        <title>Massive genome expansion in bonnet fungi (Mycena s.s.) driven by repeated elements and novel gene families across ecological guilds.</title>
        <authorList>
            <consortium name="Lawrence Berkeley National Laboratory"/>
            <person name="Harder C.B."/>
            <person name="Miyauchi S."/>
            <person name="Viragh M."/>
            <person name="Kuo A."/>
            <person name="Thoen E."/>
            <person name="Andreopoulos B."/>
            <person name="Lu D."/>
            <person name="Skrede I."/>
            <person name="Drula E."/>
            <person name="Henrissat B."/>
            <person name="Morin E."/>
            <person name="Kohler A."/>
            <person name="Barry K."/>
            <person name="LaButti K."/>
            <person name="Morin E."/>
            <person name="Salamov A."/>
            <person name="Lipzen A."/>
            <person name="Mereny Z."/>
            <person name="Hegedus B."/>
            <person name="Baldrian P."/>
            <person name="Stursova M."/>
            <person name="Weitz H."/>
            <person name="Taylor A."/>
            <person name="Grigoriev I.V."/>
            <person name="Nagy L.G."/>
            <person name="Martin F."/>
            <person name="Kauserud H."/>
        </authorList>
    </citation>
    <scope>NUCLEOTIDE SEQUENCE</scope>
    <source>
        <strain evidence="9">9284</strain>
    </source>
</reference>
<dbReference type="Gene3D" id="1.10.489.10">
    <property type="entry name" value="Chloroperoxidase-like"/>
    <property type="match status" value="1"/>
</dbReference>
<dbReference type="PANTHER" id="PTHR33577:SF19">
    <property type="entry name" value="HEME HALOPEROXIDASE FAMILY PROFILE DOMAIN-CONTAINING PROTEIN-RELATED"/>
    <property type="match status" value="1"/>
</dbReference>
<dbReference type="SUPFAM" id="SSF47571">
    <property type="entry name" value="Cloroperoxidase"/>
    <property type="match status" value="1"/>
</dbReference>
<proteinExistence type="inferred from homology"/>
<keyword evidence="3" id="KW-0349">Heme</keyword>
<comment type="similarity">
    <text evidence="7">Belongs to the chloroperoxidase family.</text>
</comment>
<evidence type="ECO:0000256" key="2">
    <source>
        <dbReference type="ARBA" id="ARBA00022559"/>
    </source>
</evidence>
<dbReference type="Proteomes" id="UP001221142">
    <property type="component" value="Unassembled WGS sequence"/>
</dbReference>
<evidence type="ECO:0000259" key="8">
    <source>
        <dbReference type="PROSITE" id="PS51405"/>
    </source>
</evidence>
<dbReference type="GO" id="GO:0004601">
    <property type="term" value="F:peroxidase activity"/>
    <property type="evidence" value="ECO:0007669"/>
    <property type="project" value="UniProtKB-KW"/>
</dbReference>
<dbReference type="PROSITE" id="PS51405">
    <property type="entry name" value="HEME_HALOPEROXIDASE"/>
    <property type="match status" value="1"/>
</dbReference>
<dbReference type="Pfam" id="PF01328">
    <property type="entry name" value="Peroxidase_2"/>
    <property type="match status" value="1"/>
</dbReference>
<keyword evidence="6" id="KW-0408">Iron</keyword>
<evidence type="ECO:0000256" key="1">
    <source>
        <dbReference type="ARBA" id="ARBA00001970"/>
    </source>
</evidence>
<evidence type="ECO:0000313" key="10">
    <source>
        <dbReference type="Proteomes" id="UP001221142"/>
    </source>
</evidence>
<dbReference type="InterPro" id="IPR000028">
    <property type="entry name" value="Chloroperoxidase"/>
</dbReference>
<protein>
    <submittedName>
        <fullName evidence="9">Chloroperoxidase</fullName>
    </submittedName>
</protein>
<dbReference type="PANTHER" id="PTHR33577">
    <property type="entry name" value="STERIGMATOCYSTIN BIOSYNTHESIS PEROXIDASE STCC-RELATED"/>
    <property type="match status" value="1"/>
</dbReference>
<dbReference type="AlphaFoldDB" id="A0AAD7AXV0"/>
<keyword evidence="4" id="KW-0479">Metal-binding</keyword>
<evidence type="ECO:0000256" key="3">
    <source>
        <dbReference type="ARBA" id="ARBA00022617"/>
    </source>
</evidence>